<proteinExistence type="predicted"/>
<dbReference type="GO" id="GO:0019843">
    <property type="term" value="F:rRNA binding"/>
    <property type="evidence" value="ECO:0007669"/>
    <property type="project" value="InterPro"/>
</dbReference>
<reference evidence="2" key="1">
    <citation type="submission" date="2022-11" db="UniProtKB">
        <authorList>
            <consortium name="WormBaseParasite"/>
        </authorList>
    </citation>
    <scope>IDENTIFICATION</scope>
</reference>
<keyword evidence="1" id="KW-1185">Reference proteome</keyword>
<dbReference type="GO" id="GO:0005840">
    <property type="term" value="C:ribosome"/>
    <property type="evidence" value="ECO:0007669"/>
    <property type="project" value="InterPro"/>
</dbReference>
<dbReference type="WBParaSite" id="jg15182">
    <property type="protein sequence ID" value="jg15182"/>
    <property type="gene ID" value="jg15182"/>
</dbReference>
<dbReference type="InterPro" id="IPR036789">
    <property type="entry name" value="Ribosomal_uL6-like_a/b-dom_sf"/>
</dbReference>
<dbReference type="Proteomes" id="UP000887574">
    <property type="component" value="Unplaced"/>
</dbReference>
<protein>
    <submittedName>
        <fullName evidence="2">60S ribosomal protein L9</fullName>
    </submittedName>
</protein>
<organism evidence="1 2">
    <name type="scientific">Ditylenchus dipsaci</name>
    <dbReference type="NCBI Taxonomy" id="166011"/>
    <lineage>
        <taxon>Eukaryota</taxon>
        <taxon>Metazoa</taxon>
        <taxon>Ecdysozoa</taxon>
        <taxon>Nematoda</taxon>
        <taxon>Chromadorea</taxon>
        <taxon>Rhabditida</taxon>
        <taxon>Tylenchina</taxon>
        <taxon>Tylenchomorpha</taxon>
        <taxon>Sphaerularioidea</taxon>
        <taxon>Anguinidae</taxon>
        <taxon>Anguininae</taxon>
        <taxon>Ditylenchus</taxon>
    </lineage>
</organism>
<dbReference type="Gene3D" id="3.90.930.12">
    <property type="entry name" value="Ribosomal protein L6, alpha-beta domain"/>
    <property type="match status" value="1"/>
</dbReference>
<dbReference type="SUPFAM" id="SSF56053">
    <property type="entry name" value="Ribosomal protein L6"/>
    <property type="match status" value="1"/>
</dbReference>
<dbReference type="GO" id="GO:0003735">
    <property type="term" value="F:structural constituent of ribosome"/>
    <property type="evidence" value="ECO:0007669"/>
    <property type="project" value="InterPro"/>
</dbReference>
<evidence type="ECO:0000313" key="1">
    <source>
        <dbReference type="Proteomes" id="UP000887574"/>
    </source>
</evidence>
<dbReference type="GO" id="GO:0006412">
    <property type="term" value="P:translation"/>
    <property type="evidence" value="ECO:0007669"/>
    <property type="project" value="InterPro"/>
</dbReference>
<sequence>MKVIESSDTVKFPENVKFVLNKRTVKVVGPRGALSRNFAHLNIEILRDTTMFFASESGLGSARSWLPSALSARTLRI</sequence>
<evidence type="ECO:0000313" key="2">
    <source>
        <dbReference type="WBParaSite" id="jg15182"/>
    </source>
</evidence>
<accession>A0A915D432</accession>
<dbReference type="AlphaFoldDB" id="A0A915D432"/>
<name>A0A915D432_9BILA</name>